<evidence type="ECO:0000256" key="11">
    <source>
        <dbReference type="ARBA" id="ARBA00023180"/>
    </source>
</evidence>
<organism evidence="14 15">
    <name type="scientific">Candidula unifasciata</name>
    <dbReference type="NCBI Taxonomy" id="100452"/>
    <lineage>
        <taxon>Eukaryota</taxon>
        <taxon>Metazoa</taxon>
        <taxon>Spiralia</taxon>
        <taxon>Lophotrochozoa</taxon>
        <taxon>Mollusca</taxon>
        <taxon>Gastropoda</taxon>
        <taxon>Heterobranchia</taxon>
        <taxon>Euthyneura</taxon>
        <taxon>Panpulmonata</taxon>
        <taxon>Eupulmonata</taxon>
        <taxon>Stylommatophora</taxon>
        <taxon>Helicina</taxon>
        <taxon>Helicoidea</taxon>
        <taxon>Geomitridae</taxon>
        <taxon>Candidula</taxon>
    </lineage>
</organism>
<evidence type="ECO:0000256" key="3">
    <source>
        <dbReference type="ARBA" id="ARBA00012264"/>
    </source>
</evidence>
<evidence type="ECO:0000256" key="7">
    <source>
        <dbReference type="ARBA" id="ARBA00022896"/>
    </source>
</evidence>
<comment type="subcellular location">
    <subcellularLocation>
        <location evidence="2">Endoplasmic reticulum</location>
    </subcellularLocation>
</comment>
<dbReference type="InterPro" id="IPR044861">
    <property type="entry name" value="IPNS-like_FE2OG_OXY"/>
</dbReference>
<keyword evidence="15" id="KW-1185">Reference proteome</keyword>
<dbReference type="Pfam" id="PF25342">
    <property type="entry name" value="GT_PLOD"/>
    <property type="match status" value="1"/>
</dbReference>
<evidence type="ECO:0000256" key="2">
    <source>
        <dbReference type="ARBA" id="ARBA00004240"/>
    </source>
</evidence>
<evidence type="ECO:0000256" key="1">
    <source>
        <dbReference type="ARBA" id="ARBA00001961"/>
    </source>
</evidence>
<dbReference type="Proteomes" id="UP000678393">
    <property type="component" value="Unassembled WGS sequence"/>
</dbReference>
<protein>
    <recommendedName>
        <fullName evidence="3">procollagen-lysine 5-dioxygenase</fullName>
        <ecNumber evidence="3">1.14.11.4</ecNumber>
    </recommendedName>
</protein>
<keyword evidence="4" id="KW-0479">Metal-binding</keyword>
<evidence type="ECO:0000256" key="8">
    <source>
        <dbReference type="ARBA" id="ARBA00022964"/>
    </source>
</evidence>
<dbReference type="EC" id="1.14.11.4" evidence="3"/>
<evidence type="ECO:0000313" key="14">
    <source>
        <dbReference type="EMBL" id="CAG5117998.1"/>
    </source>
</evidence>
<dbReference type="AlphaFoldDB" id="A0A8S3YNH4"/>
<evidence type="ECO:0000256" key="5">
    <source>
        <dbReference type="ARBA" id="ARBA00022729"/>
    </source>
</evidence>
<evidence type="ECO:0000313" key="15">
    <source>
        <dbReference type="Proteomes" id="UP000678393"/>
    </source>
</evidence>
<accession>A0A8S3YNH4</accession>
<evidence type="ECO:0000256" key="4">
    <source>
        <dbReference type="ARBA" id="ARBA00022723"/>
    </source>
</evidence>
<dbReference type="GO" id="GO:0008475">
    <property type="term" value="F:procollagen-lysine 5-dioxygenase activity"/>
    <property type="evidence" value="ECO:0007669"/>
    <property type="project" value="UniProtKB-EC"/>
</dbReference>
<keyword evidence="11" id="KW-0325">Glycoprotein</keyword>
<dbReference type="InterPro" id="IPR050757">
    <property type="entry name" value="Collagen_mod_GT25"/>
</dbReference>
<comment type="cofactor">
    <cofactor evidence="1">
        <name>L-ascorbate</name>
        <dbReference type="ChEBI" id="CHEBI:38290"/>
    </cofactor>
</comment>
<keyword evidence="9" id="KW-0560">Oxidoreductase</keyword>
<keyword evidence="10" id="KW-0408">Iron</keyword>
<dbReference type="PANTHER" id="PTHR10730">
    <property type="entry name" value="PROCOLLAGEN-LYSINE,2-OXOGLUTARATE 5-DIOXYGENASE/GLYCOSYLTRANSFERASE 25 FAMILY MEMBER"/>
    <property type="match status" value="1"/>
</dbReference>
<dbReference type="Pfam" id="PF25238">
    <property type="entry name" value="OGFOD2-like"/>
    <property type="match status" value="1"/>
</dbReference>
<dbReference type="SUPFAM" id="SSF53448">
    <property type="entry name" value="Nucleotide-diphospho-sugar transferases"/>
    <property type="match status" value="1"/>
</dbReference>
<dbReference type="InterPro" id="IPR005123">
    <property type="entry name" value="Oxoglu/Fe-dep_dioxygenase_dom"/>
</dbReference>
<evidence type="ECO:0000259" key="13">
    <source>
        <dbReference type="PROSITE" id="PS51471"/>
    </source>
</evidence>
<dbReference type="OrthoDB" id="69177at2759"/>
<evidence type="ECO:0000256" key="10">
    <source>
        <dbReference type="ARBA" id="ARBA00023004"/>
    </source>
</evidence>
<name>A0A8S3YNH4_9EUPU</name>
<proteinExistence type="predicted"/>
<feature type="non-terminal residue" evidence="14">
    <location>
        <position position="700"/>
    </location>
</feature>
<sequence length="700" mass="81019">LLVVTVATEENDGFRLFMRSIKKYGLDVKVFGLGTSWQGGSMQSVGGGQKVNILKEALKPYKNNENLIIMFTDSYDVVFTDGKEAILEKFLKFQSRLVFGAEDTCWPDRSLADKYPIVKESEKRFLNSGGFIGYAREVYDLVNYQPVKDGDDDQLYYTRLFLNRALRHEWNIKLDTRAEIFQNLNFALGEIVLKYKGSHSYLYNIKTGTSPIVVHGNGPIKPEFYRLANYLADGWTVSNGCLSCKEDLLDLSSVKEADYPTVLIALFVEQATPFLREFFQRVASLDYPKDKIDVYIHNNVNFHNKEVEKFVQENGTLYRSVRVVSPSDSVAEGVGRNWAINECVTKNCHYLLTVDSVVQITKPSCLKDLIKQNRSIVAPMLKRPSKLWSNFWGALNPDGFYARSEDYMDIVNYIKVGLWNVPHITNIMLVQGRHLPALKDAYTYNTNVDPDMSFCQAARDKVIFLYLTNQDDWGHLVYPDEFDTTRLHPELWEIFNNRLDWEKRYIHPNYSKSLEENAVFEMPCPDVYWFPIVSDTFCDEFVAEFEHFGKWSSGKNEDPRLAGGYENVPTVDIHMNQIGLERHWLHFLREFVRPLQEKVFLGYFHDPPHAIMNFIVRYRPDEQPLLRPHHDASTYTINIALNTPGLDFEGGGCRFLRYNCSITSPRKGWMFMHPGRLTHYHEGLRTLSGTRYIMISFIDP</sequence>
<evidence type="ECO:0000256" key="9">
    <source>
        <dbReference type="ARBA" id="ARBA00023002"/>
    </source>
</evidence>
<comment type="caution">
    <text evidence="14">The sequence shown here is derived from an EMBL/GenBank/DDBJ whole genome shotgun (WGS) entry which is preliminary data.</text>
</comment>
<dbReference type="GO" id="GO:0005506">
    <property type="term" value="F:iron ion binding"/>
    <property type="evidence" value="ECO:0007669"/>
    <property type="project" value="InterPro"/>
</dbReference>
<dbReference type="PROSITE" id="PS51471">
    <property type="entry name" value="FE2OG_OXY"/>
    <property type="match status" value="1"/>
</dbReference>
<dbReference type="EMBL" id="CAJHNH020000486">
    <property type="protein sequence ID" value="CAG5117998.1"/>
    <property type="molecule type" value="Genomic_DNA"/>
</dbReference>
<gene>
    <name evidence="14" type="ORF">CUNI_LOCUS3556</name>
</gene>
<keyword evidence="7" id="KW-0847">Vitamin C</keyword>
<dbReference type="Gene3D" id="3.90.550.10">
    <property type="entry name" value="Spore Coat Polysaccharide Biosynthesis Protein SpsA, Chain A"/>
    <property type="match status" value="1"/>
</dbReference>
<comment type="catalytic activity">
    <reaction evidence="12">
        <text>L-lysyl-[collagen] + 2-oxoglutarate + O2 = (5R)-5-hydroxy-L-lysyl-[collagen] + succinate + CO2</text>
        <dbReference type="Rhea" id="RHEA:16569"/>
        <dbReference type="Rhea" id="RHEA-COMP:12751"/>
        <dbReference type="Rhea" id="RHEA-COMP:12752"/>
        <dbReference type="ChEBI" id="CHEBI:15379"/>
        <dbReference type="ChEBI" id="CHEBI:16526"/>
        <dbReference type="ChEBI" id="CHEBI:16810"/>
        <dbReference type="ChEBI" id="CHEBI:29969"/>
        <dbReference type="ChEBI" id="CHEBI:30031"/>
        <dbReference type="ChEBI" id="CHEBI:133442"/>
        <dbReference type="EC" id="1.14.11.4"/>
    </reaction>
</comment>
<dbReference type="InterPro" id="IPR006620">
    <property type="entry name" value="Pro_4_hyd_alph"/>
</dbReference>
<dbReference type="Gene3D" id="2.60.120.620">
    <property type="entry name" value="q2cbj1_9rhob like domain"/>
    <property type="match status" value="1"/>
</dbReference>
<dbReference type="SMART" id="SM00702">
    <property type="entry name" value="P4Hc"/>
    <property type="match status" value="1"/>
</dbReference>
<dbReference type="GO" id="GO:0005783">
    <property type="term" value="C:endoplasmic reticulum"/>
    <property type="evidence" value="ECO:0007669"/>
    <property type="project" value="UniProtKB-SubCell"/>
</dbReference>
<keyword evidence="5" id="KW-0732">Signal</keyword>
<keyword evidence="6" id="KW-0256">Endoplasmic reticulum</keyword>
<dbReference type="GO" id="GO:0031418">
    <property type="term" value="F:L-ascorbic acid binding"/>
    <property type="evidence" value="ECO:0007669"/>
    <property type="project" value="UniProtKB-KW"/>
</dbReference>
<keyword evidence="8" id="KW-0223">Dioxygenase</keyword>
<reference evidence="14" key="1">
    <citation type="submission" date="2021-04" db="EMBL/GenBank/DDBJ databases">
        <authorList>
            <consortium name="Molecular Ecology Group"/>
        </authorList>
    </citation>
    <scope>NUCLEOTIDE SEQUENCE</scope>
</reference>
<dbReference type="InterPro" id="IPR029044">
    <property type="entry name" value="Nucleotide-diphossugar_trans"/>
</dbReference>
<dbReference type="Pfam" id="PF03171">
    <property type="entry name" value="2OG-FeII_Oxy"/>
    <property type="match status" value="1"/>
</dbReference>
<feature type="domain" description="Fe2OG dioxygenase" evidence="13">
    <location>
        <begin position="607"/>
        <end position="700"/>
    </location>
</feature>
<evidence type="ECO:0000256" key="12">
    <source>
        <dbReference type="ARBA" id="ARBA00047930"/>
    </source>
</evidence>
<evidence type="ECO:0000256" key="6">
    <source>
        <dbReference type="ARBA" id="ARBA00022824"/>
    </source>
</evidence>
<dbReference type="InterPro" id="IPR057589">
    <property type="entry name" value="GT_PLOD"/>
</dbReference>
<dbReference type="PANTHER" id="PTHR10730:SF45">
    <property type="entry name" value="PROCOLLAGEN-LYSINE,2-OXOGLUTARATE 5-DIOXYGENASE"/>
    <property type="match status" value="1"/>
</dbReference>